<evidence type="ECO:0000256" key="1">
    <source>
        <dbReference type="ARBA" id="ARBA00023118"/>
    </source>
</evidence>
<dbReference type="GO" id="GO:0051607">
    <property type="term" value="P:defense response to virus"/>
    <property type="evidence" value="ECO:0007669"/>
    <property type="project" value="UniProtKB-KW"/>
</dbReference>
<dbReference type="Proteomes" id="UP000476338">
    <property type="component" value="Unassembled WGS sequence"/>
</dbReference>
<evidence type="ECO:0000313" key="4">
    <source>
        <dbReference type="Proteomes" id="UP000476338"/>
    </source>
</evidence>
<name>A0A6L5WID0_9BACT</name>
<keyword evidence="4" id="KW-1185">Reference proteome</keyword>
<protein>
    <submittedName>
        <fullName evidence="3">TIGR03986 family CRISPR-associated RAMP protein</fullName>
    </submittedName>
</protein>
<dbReference type="RefSeq" id="WP_154571149.1">
    <property type="nucleotide sequence ID" value="NZ_VWSJ01000027.1"/>
</dbReference>
<dbReference type="EMBL" id="VWSJ01000027">
    <property type="protein sequence ID" value="MSN96889.1"/>
    <property type="molecule type" value="Genomic_DNA"/>
</dbReference>
<accession>A0A6L5WID0</accession>
<evidence type="ECO:0000313" key="3">
    <source>
        <dbReference type="EMBL" id="MSN96889.1"/>
    </source>
</evidence>
<reference evidence="3 4" key="1">
    <citation type="submission" date="2019-09" db="EMBL/GenBank/DDBJ databases">
        <authorList>
            <person name="Silva M."/>
            <person name="Pereira G."/>
            <person name="Lopes-Da-Costa L."/>
            <person name="Silva E."/>
        </authorList>
    </citation>
    <scope>NUCLEOTIDE SEQUENCE [LARGE SCALE GENOMIC DNA]</scope>
    <source>
        <strain evidence="3 4">FMV-PI01</strain>
    </source>
</reference>
<reference evidence="3 4" key="2">
    <citation type="submission" date="2020-03" db="EMBL/GenBank/DDBJ databases">
        <title>Campylobacter portucalensis sp. nov., a new species of Campylobacter isolated from the reproductive tract of bulls.</title>
        <authorList>
            <person name="Silva M.F."/>
            <person name="Pereira G."/>
            <person name="Carneiro C."/>
            <person name="Hemphill A."/>
            <person name="Mateus L."/>
            <person name="Lopes-Da-Costa L."/>
            <person name="Silva E."/>
        </authorList>
    </citation>
    <scope>NUCLEOTIDE SEQUENCE [LARGE SCALE GENOMIC DNA]</scope>
    <source>
        <strain evidence="3 4">FMV-PI01</strain>
    </source>
</reference>
<dbReference type="InterPro" id="IPR023825">
    <property type="entry name" value="CRISPR-assoc_RAMP_BGP1436"/>
</dbReference>
<sequence>MGKDKPKSVKFNAHAPYNFVSLPSKVIYQDSILDLEFDKEGRVVKGDGLSRFSGNSGEIELNITTKSPLFIGDSGKSNDLNDFFNVDGEYKIPGSSIRGMIRKLVEICSYSKFSFFNDHKFYFRDVAGVADDSLKTTYQKFLKYQDSEGELQPNSSPGILRCRNDRDFYIVPTKCDEVSYIDSKAEKNTNLNRYEVKKLDKKYSKEQKNMEIIQKNDRFVVYVGKIGNIFLKGRNIKDNRNKICYKFFYPKNEEEKIELDYNRDIKPYIYDSQKKFKQGKFLNLIELVKDKKQYPDGIPCFYAITNKKNDPDDKYKEQVFFGHTSYFRIPYQNSIGDIIDKNLKDDKRLDLTQAIFGKDKVLATRVFFEDASLKNEPKWLTKNDVEIILSSPKPTSYNLYLEQKGVKNVSEIKHYDSQDAKIRGYKFYHHQNFNLNHHNGKMKQNTNENMKKHIKPLDSENIFKTKIRFESLSDIELGALLFVLNLPQNCYHKIGMAKPLGFGKIEIKANLKIYDLEKRYSTLFDENSEFCEPNLENSSQNFISKFQKFILDKLGEDKKSLWEVDRLKELEIMLRDDKKADFSYMELGDFKDKDKILPKVGELR</sequence>
<keyword evidence="1" id="KW-0051">Antiviral defense</keyword>
<dbReference type="NCBIfam" id="TIGR03986">
    <property type="entry name" value="TIGR03986 family CRISPR-associated RAMP protein"/>
    <property type="match status" value="1"/>
</dbReference>
<proteinExistence type="predicted"/>
<dbReference type="Pfam" id="PF03787">
    <property type="entry name" value="RAMPs"/>
    <property type="match status" value="1"/>
</dbReference>
<dbReference type="AlphaFoldDB" id="A0A6L5WID0"/>
<dbReference type="CDD" id="cd09726">
    <property type="entry name" value="RAMP_I_III"/>
    <property type="match status" value="1"/>
</dbReference>
<feature type="domain" description="CRISPR type III-associated protein" evidence="2">
    <location>
        <begin position="63"/>
        <end position="506"/>
    </location>
</feature>
<dbReference type="InterPro" id="IPR005537">
    <property type="entry name" value="RAMP_III_fam"/>
</dbReference>
<comment type="caution">
    <text evidence="3">The sequence shown here is derived from an EMBL/GenBank/DDBJ whole genome shotgun (WGS) entry which is preliminary data.</text>
</comment>
<organism evidence="3 4">
    <name type="scientific">Campylobacter portucalensis</name>
    <dbReference type="NCBI Taxonomy" id="2608384"/>
    <lineage>
        <taxon>Bacteria</taxon>
        <taxon>Pseudomonadati</taxon>
        <taxon>Campylobacterota</taxon>
        <taxon>Epsilonproteobacteria</taxon>
        <taxon>Campylobacterales</taxon>
        <taxon>Campylobacteraceae</taxon>
        <taxon>Campylobacter</taxon>
    </lineage>
</organism>
<gene>
    <name evidence="3" type="ORF">F1B92_06880</name>
</gene>
<evidence type="ECO:0000259" key="2">
    <source>
        <dbReference type="Pfam" id="PF03787"/>
    </source>
</evidence>